<keyword evidence="2" id="KW-0938">Abscisic acid signaling pathway</keyword>
<dbReference type="PROSITE" id="PS50217">
    <property type="entry name" value="BZIP"/>
    <property type="match status" value="1"/>
</dbReference>
<keyword evidence="4" id="KW-0238">DNA-binding</keyword>
<keyword evidence="11" id="KW-1185">Reference proteome</keyword>
<dbReference type="AlphaFoldDB" id="A0A7N0T3L2"/>
<dbReference type="GO" id="GO:0003700">
    <property type="term" value="F:DNA-binding transcription factor activity"/>
    <property type="evidence" value="ECO:0007669"/>
    <property type="project" value="InterPro"/>
</dbReference>
<dbReference type="Pfam" id="PF00170">
    <property type="entry name" value="bZIP_1"/>
    <property type="match status" value="1"/>
</dbReference>
<dbReference type="Proteomes" id="UP000594263">
    <property type="component" value="Unplaced"/>
</dbReference>
<reference evidence="10" key="1">
    <citation type="submission" date="2021-01" db="UniProtKB">
        <authorList>
            <consortium name="EnsemblPlants"/>
        </authorList>
    </citation>
    <scope>IDENTIFICATION</scope>
</reference>
<evidence type="ECO:0000259" key="9">
    <source>
        <dbReference type="PROSITE" id="PS50217"/>
    </source>
</evidence>
<proteinExistence type="inferred from homology"/>
<dbReference type="FunFam" id="1.20.5.170:FF:000048">
    <property type="entry name" value="ABSCISIC ACID-INSENSITIVE 5-like protein 5"/>
    <property type="match status" value="1"/>
</dbReference>
<dbReference type="SUPFAM" id="SSF57959">
    <property type="entry name" value="Leucine zipper domain"/>
    <property type="match status" value="1"/>
</dbReference>
<dbReference type="GO" id="GO:0009738">
    <property type="term" value="P:abscisic acid-activated signaling pathway"/>
    <property type="evidence" value="ECO:0007669"/>
    <property type="project" value="UniProtKB-KW"/>
</dbReference>
<dbReference type="InterPro" id="IPR043452">
    <property type="entry name" value="BZIP46-like"/>
</dbReference>
<dbReference type="GO" id="GO:0045893">
    <property type="term" value="P:positive regulation of DNA-templated transcription"/>
    <property type="evidence" value="ECO:0007669"/>
    <property type="project" value="InterPro"/>
</dbReference>
<dbReference type="GO" id="GO:0003677">
    <property type="term" value="F:DNA binding"/>
    <property type="evidence" value="ECO:0007669"/>
    <property type="project" value="UniProtKB-KW"/>
</dbReference>
<dbReference type="PANTHER" id="PTHR22952">
    <property type="entry name" value="CAMP-RESPONSE ELEMENT BINDING PROTEIN-RELATED"/>
    <property type="match status" value="1"/>
</dbReference>
<evidence type="ECO:0000256" key="3">
    <source>
        <dbReference type="ARBA" id="ARBA00023015"/>
    </source>
</evidence>
<dbReference type="Gene3D" id="1.20.5.170">
    <property type="match status" value="1"/>
</dbReference>
<evidence type="ECO:0000256" key="8">
    <source>
        <dbReference type="SAM" id="MobiDB-lite"/>
    </source>
</evidence>
<evidence type="ECO:0000256" key="4">
    <source>
        <dbReference type="ARBA" id="ARBA00023125"/>
    </source>
</evidence>
<evidence type="ECO:0000256" key="6">
    <source>
        <dbReference type="ARBA" id="ARBA00023242"/>
    </source>
</evidence>
<evidence type="ECO:0000313" key="11">
    <source>
        <dbReference type="Proteomes" id="UP000594263"/>
    </source>
</evidence>
<feature type="region of interest" description="Disordered" evidence="8">
    <location>
        <begin position="1"/>
        <end position="26"/>
    </location>
</feature>
<feature type="compositionally biased region" description="Gly residues" evidence="8">
    <location>
        <begin position="8"/>
        <end position="21"/>
    </location>
</feature>
<feature type="compositionally biased region" description="Low complexity" evidence="8">
    <location>
        <begin position="234"/>
        <end position="250"/>
    </location>
</feature>
<protein>
    <recommendedName>
        <fullName evidence="9">BZIP domain-containing protein</fullName>
    </recommendedName>
</protein>
<organism evidence="10 11">
    <name type="scientific">Kalanchoe fedtschenkoi</name>
    <name type="common">Lavender scallops</name>
    <name type="synonym">South American air plant</name>
    <dbReference type="NCBI Taxonomy" id="63787"/>
    <lineage>
        <taxon>Eukaryota</taxon>
        <taxon>Viridiplantae</taxon>
        <taxon>Streptophyta</taxon>
        <taxon>Embryophyta</taxon>
        <taxon>Tracheophyta</taxon>
        <taxon>Spermatophyta</taxon>
        <taxon>Magnoliopsida</taxon>
        <taxon>eudicotyledons</taxon>
        <taxon>Gunneridae</taxon>
        <taxon>Pentapetalae</taxon>
        <taxon>Saxifragales</taxon>
        <taxon>Crassulaceae</taxon>
        <taxon>Kalanchoe</taxon>
    </lineage>
</organism>
<keyword evidence="6" id="KW-0539">Nucleus</keyword>
<comment type="similarity">
    <text evidence="7">Belongs to the bZIP family. ABI5 subfamily.</text>
</comment>
<evidence type="ECO:0000256" key="1">
    <source>
        <dbReference type="ARBA" id="ARBA00004123"/>
    </source>
</evidence>
<evidence type="ECO:0000256" key="7">
    <source>
        <dbReference type="ARBA" id="ARBA00061369"/>
    </source>
</evidence>
<dbReference type="PROSITE" id="PS00036">
    <property type="entry name" value="BZIP_BASIC"/>
    <property type="match status" value="1"/>
</dbReference>
<comment type="subcellular location">
    <subcellularLocation>
        <location evidence="1">Nucleus</location>
    </subcellularLocation>
</comment>
<feature type="domain" description="BZIP" evidence="9">
    <location>
        <begin position="353"/>
        <end position="404"/>
    </location>
</feature>
<evidence type="ECO:0000256" key="5">
    <source>
        <dbReference type="ARBA" id="ARBA00023163"/>
    </source>
</evidence>
<dbReference type="GO" id="GO:0005634">
    <property type="term" value="C:nucleus"/>
    <property type="evidence" value="ECO:0007669"/>
    <property type="project" value="UniProtKB-SubCell"/>
</dbReference>
<name>A0A7N0T3L2_KALFE</name>
<dbReference type="InterPro" id="IPR046347">
    <property type="entry name" value="bZIP_sf"/>
</dbReference>
<dbReference type="EnsemblPlants" id="Kaladp0021s0005.1.v1.1">
    <property type="protein sequence ID" value="Kaladp0021s0005.1.v1.1"/>
    <property type="gene ID" value="Kaladp0021s0005.v1.1"/>
</dbReference>
<feature type="region of interest" description="Disordered" evidence="8">
    <location>
        <begin position="231"/>
        <end position="260"/>
    </location>
</feature>
<dbReference type="Gramene" id="Kaladp0021s0005.1.v1.1">
    <property type="protein sequence ID" value="Kaladp0021s0005.1.v1.1"/>
    <property type="gene ID" value="Kaladp0021s0005.v1.1"/>
</dbReference>
<evidence type="ECO:0000256" key="2">
    <source>
        <dbReference type="ARBA" id="ARBA00022682"/>
    </source>
</evidence>
<dbReference type="OMA" id="PGIRCGQ"/>
<dbReference type="SMART" id="SM00338">
    <property type="entry name" value="BRLZ"/>
    <property type="match status" value="1"/>
</dbReference>
<keyword evidence="3" id="KW-0805">Transcription regulation</keyword>
<accession>A0A7N0T3L2</accession>
<keyword evidence="5" id="KW-0804">Transcription</keyword>
<feature type="region of interest" description="Disordered" evidence="8">
    <location>
        <begin position="407"/>
        <end position="431"/>
    </location>
</feature>
<dbReference type="PANTHER" id="PTHR22952:SF446">
    <property type="entry name" value="ABSCISIC ACID-INSENSITIVE 5-LIKE PROTEIN 5-RELATED"/>
    <property type="match status" value="1"/>
</dbReference>
<dbReference type="InterPro" id="IPR004827">
    <property type="entry name" value="bZIP"/>
</dbReference>
<evidence type="ECO:0000313" key="10">
    <source>
        <dbReference type="EnsemblPlants" id="Kaladp0021s0005.1.v1.1"/>
    </source>
</evidence>
<sequence length="431" mass="45618">MGTDLNFGGFGSGGGGGGGRGSAPAGRQSSIYSLTLDELQNSVGGSLGKDFGSMNMDELLKNIWTAEEMQTMTTSCSGAAQMSVGASSGGGLQKQGSLTLPRTLSQKTVDEVWKDVHKEYVGGKDGSGTSGTALQQKQQTLKEITLEEFLVRAGVVREDVNITSLQALANNSNNGGPFYSELLLKANTNNGTSGREIGFPLAAQGLGLSNQVPGAGSQIHVQAPILPLNVNGARSSQQPTRSPQPQLFPKQPGPPPGYTGQMDSGVQLVASPRMRGGLVGMSVNNSVVQGSGMGMVGLGTASMNLVNESSPNQLSSDGVGKSNGDLTSVSPVPYMFSGGIRGRRVNGAIEKVVERRQRRMIKNRESAARSRARKQAYTLELEAEVAKLKAENQDLQRKQEELMKLQENQVMENLPPGPKRRCLRRAQSSPW</sequence>
<dbReference type="CDD" id="cd14707">
    <property type="entry name" value="bZIP_plant_BZIP46"/>
    <property type="match status" value="1"/>
</dbReference>